<feature type="transmembrane region" description="Helical" evidence="7">
    <location>
        <begin position="28"/>
        <end position="46"/>
    </location>
</feature>
<proteinExistence type="predicted"/>
<feature type="transmembrane region" description="Helical" evidence="7">
    <location>
        <begin position="85"/>
        <end position="105"/>
    </location>
</feature>
<feature type="transmembrane region" description="Helical" evidence="7">
    <location>
        <begin position="58"/>
        <end position="79"/>
    </location>
</feature>
<dbReference type="Proteomes" id="UP000608513">
    <property type="component" value="Unassembled WGS sequence"/>
</dbReference>
<evidence type="ECO:0000256" key="3">
    <source>
        <dbReference type="ARBA" id="ARBA00022692"/>
    </source>
</evidence>
<dbReference type="RefSeq" id="WP_187075813.1">
    <property type="nucleotide sequence ID" value="NZ_JACORT010000003.1"/>
</dbReference>
<keyword evidence="2" id="KW-1003">Cell membrane</keyword>
<dbReference type="GO" id="GO:0005886">
    <property type="term" value="C:plasma membrane"/>
    <property type="evidence" value="ECO:0007669"/>
    <property type="project" value="UniProtKB-SubCell"/>
</dbReference>
<dbReference type="Pfam" id="PF03626">
    <property type="entry name" value="COX4_pro"/>
    <property type="match status" value="1"/>
</dbReference>
<evidence type="ECO:0000256" key="1">
    <source>
        <dbReference type="ARBA" id="ARBA00004651"/>
    </source>
</evidence>
<dbReference type="AlphaFoldDB" id="A0A923SBC2"/>
<keyword evidence="5 7" id="KW-0472">Membrane</keyword>
<evidence type="ECO:0000256" key="2">
    <source>
        <dbReference type="ARBA" id="ARBA00022475"/>
    </source>
</evidence>
<evidence type="ECO:0000313" key="8">
    <source>
        <dbReference type="EMBL" id="MBC5783058.1"/>
    </source>
</evidence>
<organism evidence="8 9">
    <name type="scientific">Ramlibacter cellulosilyticus</name>
    <dbReference type="NCBI Taxonomy" id="2764187"/>
    <lineage>
        <taxon>Bacteria</taxon>
        <taxon>Pseudomonadati</taxon>
        <taxon>Pseudomonadota</taxon>
        <taxon>Betaproteobacteria</taxon>
        <taxon>Burkholderiales</taxon>
        <taxon>Comamonadaceae</taxon>
        <taxon>Ramlibacter</taxon>
    </lineage>
</organism>
<sequence>MEHAEHHPAAAGEPPATQAHGQQHPLGIYFRIWALLFVLSAMSYAVDYFHVQGLLRWSLIVIFMLLKAGLIVAVFMHMLWERMALVYAIVVPPLLLVTLVAIGALEANYTWLTRGTFFAAEARQPPAPTH</sequence>
<keyword evidence="9" id="KW-1185">Reference proteome</keyword>
<dbReference type="InterPro" id="IPR005171">
    <property type="entry name" value="Cyt_c_oxidase_su4_prok"/>
</dbReference>
<evidence type="ECO:0000256" key="7">
    <source>
        <dbReference type="SAM" id="Phobius"/>
    </source>
</evidence>
<gene>
    <name evidence="8" type="ORF">H8N03_08900</name>
</gene>
<name>A0A923SBC2_9BURK</name>
<comment type="caution">
    <text evidence="8">The sequence shown here is derived from an EMBL/GenBank/DDBJ whole genome shotgun (WGS) entry which is preliminary data.</text>
</comment>
<evidence type="ECO:0000256" key="5">
    <source>
        <dbReference type="ARBA" id="ARBA00023136"/>
    </source>
</evidence>
<evidence type="ECO:0000313" key="9">
    <source>
        <dbReference type="Proteomes" id="UP000608513"/>
    </source>
</evidence>
<evidence type="ECO:0000256" key="6">
    <source>
        <dbReference type="SAM" id="MobiDB-lite"/>
    </source>
</evidence>
<keyword evidence="4 7" id="KW-1133">Transmembrane helix</keyword>
<dbReference type="EMBL" id="JACORT010000003">
    <property type="protein sequence ID" value="MBC5783058.1"/>
    <property type="molecule type" value="Genomic_DNA"/>
</dbReference>
<comment type="subcellular location">
    <subcellularLocation>
        <location evidence="1">Cell membrane</location>
        <topology evidence="1">Multi-pass membrane protein</topology>
    </subcellularLocation>
</comment>
<keyword evidence="3 7" id="KW-0812">Transmembrane</keyword>
<accession>A0A923SBC2</accession>
<feature type="region of interest" description="Disordered" evidence="6">
    <location>
        <begin position="1"/>
        <end position="20"/>
    </location>
</feature>
<reference evidence="8" key="1">
    <citation type="submission" date="2020-08" db="EMBL/GenBank/DDBJ databases">
        <title>Ramlibacter sp. USB13 16S ribosomal RNA gene genome sequencing and assembly.</title>
        <authorList>
            <person name="Kang M."/>
        </authorList>
    </citation>
    <scope>NUCLEOTIDE SEQUENCE</scope>
    <source>
        <strain evidence="8">USB13</strain>
    </source>
</reference>
<protein>
    <submittedName>
        <fullName evidence="8">Cytochrome C oxidase subunit IV family protein</fullName>
    </submittedName>
</protein>
<evidence type="ECO:0000256" key="4">
    <source>
        <dbReference type="ARBA" id="ARBA00022989"/>
    </source>
</evidence>